<keyword evidence="5" id="KW-1133">Transmembrane helix</keyword>
<protein>
    <submittedName>
        <fullName evidence="10">Mitochondrial carrier domain-containing protein, putative</fullName>
    </submittedName>
</protein>
<organism evidence="10 11">
    <name type="scientific">Eimeria maxima</name>
    <name type="common">Coccidian parasite</name>
    <dbReference type="NCBI Taxonomy" id="5804"/>
    <lineage>
        <taxon>Eukaryota</taxon>
        <taxon>Sar</taxon>
        <taxon>Alveolata</taxon>
        <taxon>Apicomplexa</taxon>
        <taxon>Conoidasida</taxon>
        <taxon>Coccidia</taxon>
        <taxon>Eucoccidiorida</taxon>
        <taxon>Eimeriorina</taxon>
        <taxon>Eimeriidae</taxon>
        <taxon>Eimeria</taxon>
    </lineage>
</organism>
<reference evidence="10" key="2">
    <citation type="submission" date="2013-10" db="EMBL/GenBank/DDBJ databases">
        <authorList>
            <person name="Aslett M."/>
        </authorList>
    </citation>
    <scope>NUCLEOTIDE SEQUENCE [LARGE SCALE GENOMIC DNA]</scope>
    <source>
        <strain evidence="10">Weybridge</strain>
    </source>
</reference>
<evidence type="ECO:0000256" key="2">
    <source>
        <dbReference type="ARBA" id="ARBA00006375"/>
    </source>
</evidence>
<comment type="subcellular location">
    <subcellularLocation>
        <location evidence="1">Mitochondrion membrane</location>
        <topology evidence="1">Multi-pass membrane protein</topology>
    </subcellularLocation>
</comment>
<evidence type="ECO:0000313" key="11">
    <source>
        <dbReference type="Proteomes" id="UP000030763"/>
    </source>
</evidence>
<evidence type="ECO:0000256" key="7">
    <source>
        <dbReference type="ARBA" id="ARBA00023136"/>
    </source>
</evidence>
<proteinExistence type="inferred from homology"/>
<name>U6MFA1_EIMMA</name>
<feature type="repeat" description="Solcar" evidence="8">
    <location>
        <begin position="170"/>
        <end position="262"/>
    </location>
</feature>
<keyword evidence="4 8" id="KW-0812">Transmembrane</keyword>
<dbReference type="Pfam" id="PF00153">
    <property type="entry name" value="Mito_carr"/>
    <property type="match status" value="2"/>
</dbReference>
<dbReference type="VEuPathDB" id="ToxoDB:EMWEY_00029590"/>
<evidence type="ECO:0000256" key="8">
    <source>
        <dbReference type="PROSITE-ProRule" id="PRU00282"/>
    </source>
</evidence>
<evidence type="ECO:0000256" key="4">
    <source>
        <dbReference type="ARBA" id="ARBA00022692"/>
    </source>
</evidence>
<evidence type="ECO:0000256" key="9">
    <source>
        <dbReference type="RuleBase" id="RU000488"/>
    </source>
</evidence>
<dbReference type="OMA" id="CKDMCAT"/>
<dbReference type="Gene3D" id="1.50.40.10">
    <property type="entry name" value="Mitochondrial carrier domain"/>
    <property type="match status" value="2"/>
</dbReference>
<dbReference type="OrthoDB" id="250329at2759"/>
<keyword evidence="11" id="KW-1185">Reference proteome</keyword>
<accession>U6MFA1</accession>
<evidence type="ECO:0000256" key="6">
    <source>
        <dbReference type="ARBA" id="ARBA00023128"/>
    </source>
</evidence>
<dbReference type="GO" id="GO:0015093">
    <property type="term" value="F:ferrous iron transmembrane transporter activity"/>
    <property type="evidence" value="ECO:0007669"/>
    <property type="project" value="TreeGrafter"/>
</dbReference>
<dbReference type="PANTHER" id="PTHR45758:SF19">
    <property type="entry name" value="CARRIER PROTEIN, PUTATIVE-RELATED"/>
    <property type="match status" value="1"/>
</dbReference>
<dbReference type="RefSeq" id="XP_013336990.1">
    <property type="nucleotide sequence ID" value="XM_013481536.1"/>
</dbReference>
<dbReference type="GO" id="GO:0031966">
    <property type="term" value="C:mitochondrial membrane"/>
    <property type="evidence" value="ECO:0007669"/>
    <property type="project" value="UniProtKB-SubCell"/>
</dbReference>
<evidence type="ECO:0000256" key="3">
    <source>
        <dbReference type="ARBA" id="ARBA00022448"/>
    </source>
</evidence>
<evidence type="ECO:0000256" key="1">
    <source>
        <dbReference type="ARBA" id="ARBA00004225"/>
    </source>
</evidence>
<gene>
    <name evidence="10" type="ORF">EMWEY_00029590</name>
</gene>
<dbReference type="PROSITE" id="PS50920">
    <property type="entry name" value="SOLCAR"/>
    <property type="match status" value="2"/>
</dbReference>
<feature type="repeat" description="Solcar" evidence="8">
    <location>
        <begin position="60"/>
        <end position="148"/>
    </location>
</feature>
<dbReference type="Proteomes" id="UP000030763">
    <property type="component" value="Unassembled WGS sequence"/>
</dbReference>
<keyword evidence="3 9" id="KW-0813">Transport</keyword>
<dbReference type="PANTHER" id="PTHR45758">
    <property type="entry name" value="MITOFERRIN-1-RELATED"/>
    <property type="match status" value="1"/>
</dbReference>
<dbReference type="InterPro" id="IPR023395">
    <property type="entry name" value="MCP_dom_sf"/>
</dbReference>
<keyword evidence="7 8" id="KW-0472">Membrane</keyword>
<reference evidence="10" key="1">
    <citation type="submission" date="2013-10" db="EMBL/GenBank/DDBJ databases">
        <title>Genomic analysis of the causative agents of coccidiosis in chickens.</title>
        <authorList>
            <person name="Reid A.J."/>
            <person name="Blake D."/>
            <person name="Billington K."/>
            <person name="Browne H."/>
            <person name="Dunn M."/>
            <person name="Hung S."/>
            <person name="Kawahara F."/>
            <person name="Miranda-Saavedra D."/>
            <person name="Mourier T."/>
            <person name="Nagra H."/>
            <person name="Otto T.D."/>
            <person name="Rawlings N."/>
            <person name="Sanchez A."/>
            <person name="Sanders M."/>
            <person name="Subramaniam C."/>
            <person name="Tay Y."/>
            <person name="Dear P."/>
            <person name="Doerig C."/>
            <person name="Gruber A."/>
            <person name="Parkinson J."/>
            <person name="Shirley M."/>
            <person name="Wan K.L."/>
            <person name="Berriman M."/>
            <person name="Tomley F."/>
            <person name="Pain A."/>
        </authorList>
    </citation>
    <scope>NUCLEOTIDE SEQUENCE [LARGE SCALE GENOMIC DNA]</scope>
    <source>
        <strain evidence="10">Weybridge</strain>
    </source>
</reference>
<dbReference type="AlphaFoldDB" id="U6MFA1"/>
<dbReference type="GO" id="GO:0048250">
    <property type="term" value="P:iron import into the mitochondrion"/>
    <property type="evidence" value="ECO:0007669"/>
    <property type="project" value="TreeGrafter"/>
</dbReference>
<evidence type="ECO:0000313" key="10">
    <source>
        <dbReference type="EMBL" id="CDJ60340.1"/>
    </source>
</evidence>
<comment type="similarity">
    <text evidence="2 9">Belongs to the mitochondrial carrier (TC 2.A.29) family.</text>
</comment>
<keyword evidence="6" id="KW-0496">Mitochondrion</keyword>
<dbReference type="EMBL" id="HG721759">
    <property type="protein sequence ID" value="CDJ60340.1"/>
    <property type="molecule type" value="Genomic_DNA"/>
</dbReference>
<sequence length="269" mass="29475">MESTAPAELRLRYPRLPDDLQVPATCLYFSTYEAVKTRLLRLSRNPGDPQQIAAECSFTRALLLDSVCGFTAEAVACLLYLPMDVCKERLQVYSAMQPEVAKKRRPTLADVMRMGGLSGLYRGYGATLLSFGPFSALFFTLNHQFGKAANSLMLPSEVKMTSPSSSLPCNPFVAASVAGAAAGCAAFLTAPLDKVKLRLQVQVEASTGSRPPFFYKHFFHGLISLYKSEGLAGCFAGVGARTMFHSASLFMTFLFMQNARNAYCRYFEA</sequence>
<dbReference type="InterPro" id="IPR018108">
    <property type="entry name" value="MCP_transmembrane"/>
</dbReference>
<dbReference type="SUPFAM" id="SSF103506">
    <property type="entry name" value="Mitochondrial carrier"/>
    <property type="match status" value="1"/>
</dbReference>
<dbReference type="GeneID" id="25336945"/>
<evidence type="ECO:0000256" key="5">
    <source>
        <dbReference type="ARBA" id="ARBA00022989"/>
    </source>
</evidence>